<dbReference type="EMBL" id="KT919972">
    <property type="protein sequence ID" value="ALP47256.1"/>
    <property type="molecule type" value="Genomic_DNA"/>
</dbReference>
<sequence>MVGVMMKIRFIELENGYGKKVYQIQEKVWYWPFWTTVTKPNGYGGSYVVERDNVEALVEFLQLEERKERRKARKFRKVVGTYD</sequence>
<organism evidence="1 2">
    <name type="scientific">Vibrio phage phi-Grn1</name>
    <dbReference type="NCBI Taxonomy" id="1747713"/>
    <lineage>
        <taxon>Viruses</taxon>
        <taxon>Duplodnaviria</taxon>
        <taxon>Heunggongvirae</taxon>
        <taxon>Uroviricota</taxon>
        <taxon>Caudoviricetes</taxon>
        <taxon>Pantevenvirales</taxon>
        <taxon>Straboviridae</taxon>
        <taxon>Schizotequatrovirus</taxon>
        <taxon>Schizotequatrovirus valkk3</taxon>
    </lineage>
</organism>
<gene>
    <name evidence="1" type="ORF">phiGrn1_0363</name>
</gene>
<evidence type="ECO:0000313" key="2">
    <source>
        <dbReference type="Proteomes" id="UP000230575"/>
    </source>
</evidence>
<name>A0A140B3L4_9CAUD</name>
<proteinExistence type="predicted"/>
<dbReference type="Proteomes" id="UP000230575">
    <property type="component" value="Segment"/>
</dbReference>
<evidence type="ECO:0000313" key="1">
    <source>
        <dbReference type="EMBL" id="ALP47256.1"/>
    </source>
</evidence>
<reference evidence="1 2" key="1">
    <citation type="journal article" date="2016" name="Front. Microbiol.">
        <title>Comparative Functional Genomic Analysis of Two Vibrio Phages Reveals Complex Metabolic Interactions with the Host Cell.</title>
        <authorList>
            <person name="Skliros D."/>
            <person name="Kalatzis P.G."/>
            <person name="Katharios P."/>
            <person name="Flemetakis E."/>
        </authorList>
    </citation>
    <scope>NUCLEOTIDE SEQUENCE [LARGE SCALE GENOMIC DNA]</scope>
</reference>
<accession>A0A140B3L4</accession>
<protein>
    <submittedName>
        <fullName evidence="1">Uncharacterized protein</fullName>
    </submittedName>
</protein>